<reference evidence="3" key="1">
    <citation type="journal article" date="2019" name="Int. J. Syst. Evol. Microbiol.">
        <title>The Global Catalogue of Microorganisms (GCM) 10K type strain sequencing project: providing services to taxonomists for standard genome sequencing and annotation.</title>
        <authorList>
            <consortium name="The Broad Institute Genomics Platform"/>
            <consortium name="The Broad Institute Genome Sequencing Center for Infectious Disease"/>
            <person name="Wu L."/>
            <person name="Ma J."/>
        </authorList>
    </citation>
    <scope>NUCLEOTIDE SEQUENCE [LARGE SCALE GENOMIC DNA]</scope>
    <source>
        <strain evidence="3">JCM 17138</strain>
    </source>
</reference>
<keyword evidence="1" id="KW-1133">Transmembrane helix</keyword>
<evidence type="ECO:0000313" key="3">
    <source>
        <dbReference type="Proteomes" id="UP001501009"/>
    </source>
</evidence>
<evidence type="ECO:0000313" key="2">
    <source>
        <dbReference type="EMBL" id="GAA3796834.1"/>
    </source>
</evidence>
<keyword evidence="1" id="KW-0472">Membrane</keyword>
<comment type="caution">
    <text evidence="2">The sequence shown here is derived from an EMBL/GenBank/DDBJ whole genome shotgun (WGS) entry which is preliminary data.</text>
</comment>
<organism evidence="2 3">
    <name type="scientific">Streptomyces coacervatus</name>
    <dbReference type="NCBI Taxonomy" id="647381"/>
    <lineage>
        <taxon>Bacteria</taxon>
        <taxon>Bacillati</taxon>
        <taxon>Actinomycetota</taxon>
        <taxon>Actinomycetes</taxon>
        <taxon>Kitasatosporales</taxon>
        <taxon>Streptomycetaceae</taxon>
        <taxon>Streptomyces</taxon>
    </lineage>
</organism>
<sequence>MSRALVERAGAGSPTVNLCTLPVGSVAGGLVNVIGLPFLLRSEIRRLRRGLPQRAGDTPLTCA</sequence>
<keyword evidence="3" id="KW-1185">Reference proteome</keyword>
<gene>
    <name evidence="2" type="ORF">GCM10022403_033460</name>
</gene>
<proteinExistence type="predicted"/>
<name>A0ABP7HJJ3_9ACTN</name>
<dbReference type="Proteomes" id="UP001501009">
    <property type="component" value="Unassembled WGS sequence"/>
</dbReference>
<feature type="transmembrane region" description="Helical" evidence="1">
    <location>
        <begin position="20"/>
        <end position="40"/>
    </location>
</feature>
<accession>A0ABP7HJJ3</accession>
<keyword evidence="1" id="KW-0812">Transmembrane</keyword>
<dbReference type="RefSeq" id="WP_275780409.1">
    <property type="nucleotide sequence ID" value="NZ_BAABDE010000015.1"/>
</dbReference>
<dbReference type="EMBL" id="BAABDE010000015">
    <property type="protein sequence ID" value="GAA3796834.1"/>
    <property type="molecule type" value="Genomic_DNA"/>
</dbReference>
<protein>
    <submittedName>
        <fullName evidence="2">Uncharacterized protein</fullName>
    </submittedName>
</protein>
<evidence type="ECO:0000256" key="1">
    <source>
        <dbReference type="SAM" id="Phobius"/>
    </source>
</evidence>